<name>A0A7U6GEE4_CALEA</name>
<protein>
    <submittedName>
        <fullName evidence="7">Oxidoreductase iron-sulfur binding subunit</fullName>
    </submittedName>
</protein>
<evidence type="ECO:0000256" key="4">
    <source>
        <dbReference type="ARBA" id="ARBA00023004"/>
    </source>
</evidence>
<keyword evidence="8" id="KW-1185">Reference proteome</keyword>
<evidence type="ECO:0000259" key="6">
    <source>
        <dbReference type="PROSITE" id="PS51085"/>
    </source>
</evidence>
<dbReference type="InterPro" id="IPR001041">
    <property type="entry name" value="2Fe-2S_ferredoxin-type"/>
</dbReference>
<dbReference type="SUPFAM" id="SSF47741">
    <property type="entry name" value="CO dehydrogenase ISP C-domain like"/>
    <property type="match status" value="1"/>
</dbReference>
<dbReference type="PANTHER" id="PTHR44379:SF8">
    <property type="entry name" value="XANTHINE DEHYDROGENASE IRON-SULFUR-BINDING SUBUNIT XDHC-RELATED"/>
    <property type="match status" value="1"/>
</dbReference>
<dbReference type="OrthoDB" id="9796880at2"/>
<dbReference type="InterPro" id="IPR012675">
    <property type="entry name" value="Beta-grasp_dom_sf"/>
</dbReference>
<organism evidence="7 8">
    <name type="scientific">Caldisericum exile (strain DSM 21853 / NBRC 104410 / AZM16c01)</name>
    <dbReference type="NCBI Taxonomy" id="511051"/>
    <lineage>
        <taxon>Bacteria</taxon>
        <taxon>Pseudomonadati</taxon>
        <taxon>Caldisericota/Cryosericota group</taxon>
        <taxon>Caldisericota</taxon>
        <taxon>Caldisericia</taxon>
        <taxon>Caldisericales</taxon>
        <taxon>Caldisericaceae</taxon>
        <taxon>Caldisericum</taxon>
    </lineage>
</organism>
<sequence length="154" mass="16913">MQKKEITFILNGKKVWVEVKPYEKLLDVLRDKLGVKSPKYGCGRGECGACSVLLDGKAIRSCIVYAIEVDGHEVTTVEGLQANGLTPLQKSFLAHNSFQCGFCAPGMIIQATELLNENPHPDEEEIREYIAGNLCRCTGYNPIVEAILDVAKKG</sequence>
<keyword evidence="3" id="KW-0560">Oxidoreductase</keyword>
<dbReference type="InterPro" id="IPR051452">
    <property type="entry name" value="Diverse_Oxidoreductases"/>
</dbReference>
<dbReference type="PROSITE" id="PS00197">
    <property type="entry name" value="2FE2S_FER_1"/>
    <property type="match status" value="1"/>
</dbReference>
<dbReference type="InterPro" id="IPR036884">
    <property type="entry name" value="2Fe-2S-bd_dom_sf"/>
</dbReference>
<dbReference type="Pfam" id="PF00111">
    <property type="entry name" value="Fer2"/>
    <property type="match status" value="1"/>
</dbReference>
<accession>A0A7U6GEE4</accession>
<evidence type="ECO:0000313" key="7">
    <source>
        <dbReference type="EMBL" id="BAL80845.1"/>
    </source>
</evidence>
<feature type="domain" description="2Fe-2S ferredoxin-type" evidence="6">
    <location>
        <begin position="4"/>
        <end position="80"/>
    </location>
</feature>
<keyword evidence="2" id="KW-0479">Metal-binding</keyword>
<dbReference type="Gene3D" id="3.10.20.30">
    <property type="match status" value="1"/>
</dbReference>
<dbReference type="FunFam" id="1.10.150.120:FF:000003">
    <property type="entry name" value="Carbon monoxide dehydrogenase, small subunit"/>
    <property type="match status" value="1"/>
</dbReference>
<reference evidence="7 8" key="1">
    <citation type="submission" date="2011-01" db="EMBL/GenBank/DDBJ databases">
        <title>Whole genome sequence of Caldisericum exile AZM16c01.</title>
        <authorList>
            <person name="Narita-Yamada S."/>
            <person name="Kawakoshi A."/>
            <person name="Nakamura S."/>
            <person name="Sasagawa M."/>
            <person name="Fukada J."/>
            <person name="Sekine M."/>
            <person name="Kato Y."/>
            <person name="Fukai R."/>
            <person name="Sasaki K."/>
            <person name="Hanamaki A."/>
            <person name="Narita H."/>
            <person name="Konno Y."/>
            <person name="Mori K."/>
            <person name="Yamazaki S."/>
            <person name="Suzuki K."/>
            <person name="Fujita N."/>
        </authorList>
    </citation>
    <scope>NUCLEOTIDE SEQUENCE [LARGE SCALE GENOMIC DNA]</scope>
    <source>
        <strain evidence="8">DSM 21853 / NBRC 104410 / AZM16c01</strain>
    </source>
</reference>
<dbReference type="InterPro" id="IPR006058">
    <property type="entry name" value="2Fe2S_fd_BS"/>
</dbReference>
<dbReference type="PROSITE" id="PS51085">
    <property type="entry name" value="2FE2S_FER_2"/>
    <property type="match status" value="1"/>
</dbReference>
<evidence type="ECO:0000256" key="3">
    <source>
        <dbReference type="ARBA" id="ARBA00023002"/>
    </source>
</evidence>
<gene>
    <name evidence="7" type="ordered locus">CSE_07190</name>
</gene>
<dbReference type="InterPro" id="IPR036010">
    <property type="entry name" value="2Fe-2S_ferredoxin-like_sf"/>
</dbReference>
<evidence type="ECO:0000256" key="5">
    <source>
        <dbReference type="ARBA" id="ARBA00023014"/>
    </source>
</evidence>
<dbReference type="GO" id="GO:0051537">
    <property type="term" value="F:2 iron, 2 sulfur cluster binding"/>
    <property type="evidence" value="ECO:0007669"/>
    <property type="project" value="UniProtKB-KW"/>
</dbReference>
<dbReference type="AlphaFoldDB" id="A0A7U6GEE4"/>
<dbReference type="SUPFAM" id="SSF54292">
    <property type="entry name" value="2Fe-2S ferredoxin-like"/>
    <property type="match status" value="1"/>
</dbReference>
<dbReference type="Gene3D" id="1.10.150.120">
    <property type="entry name" value="[2Fe-2S]-binding domain"/>
    <property type="match status" value="1"/>
</dbReference>
<evidence type="ECO:0000313" key="8">
    <source>
        <dbReference type="Proteomes" id="UP000004793"/>
    </source>
</evidence>
<dbReference type="CDD" id="cd00207">
    <property type="entry name" value="fer2"/>
    <property type="match status" value="1"/>
</dbReference>
<keyword evidence="4" id="KW-0408">Iron</keyword>
<dbReference type="GO" id="GO:0046872">
    <property type="term" value="F:metal ion binding"/>
    <property type="evidence" value="ECO:0007669"/>
    <property type="project" value="UniProtKB-KW"/>
</dbReference>
<dbReference type="KEGG" id="cex:CSE_07190"/>
<dbReference type="PANTHER" id="PTHR44379">
    <property type="entry name" value="OXIDOREDUCTASE WITH IRON-SULFUR SUBUNIT"/>
    <property type="match status" value="1"/>
</dbReference>
<dbReference type="EMBL" id="AP012051">
    <property type="protein sequence ID" value="BAL80845.1"/>
    <property type="molecule type" value="Genomic_DNA"/>
</dbReference>
<dbReference type="Proteomes" id="UP000004793">
    <property type="component" value="Chromosome"/>
</dbReference>
<proteinExistence type="predicted"/>
<evidence type="ECO:0000256" key="1">
    <source>
        <dbReference type="ARBA" id="ARBA00022714"/>
    </source>
</evidence>
<dbReference type="InterPro" id="IPR002888">
    <property type="entry name" value="2Fe-2S-bd"/>
</dbReference>
<evidence type="ECO:0000256" key="2">
    <source>
        <dbReference type="ARBA" id="ARBA00022723"/>
    </source>
</evidence>
<keyword evidence="5" id="KW-0411">Iron-sulfur</keyword>
<dbReference type="GO" id="GO:0016491">
    <property type="term" value="F:oxidoreductase activity"/>
    <property type="evidence" value="ECO:0007669"/>
    <property type="project" value="UniProtKB-KW"/>
</dbReference>
<dbReference type="Pfam" id="PF01799">
    <property type="entry name" value="Fer2_2"/>
    <property type="match status" value="1"/>
</dbReference>
<keyword evidence="1" id="KW-0001">2Fe-2S</keyword>
<dbReference type="RefSeq" id="WP_014453248.1">
    <property type="nucleotide sequence ID" value="NC_017096.1"/>
</dbReference>